<accession>A0A419SGL1</accession>
<dbReference type="Proteomes" id="UP000284219">
    <property type="component" value="Unassembled WGS sequence"/>
</dbReference>
<feature type="domain" description="Cyclic nucleotide-binding" evidence="5">
    <location>
        <begin position="16"/>
        <end position="120"/>
    </location>
</feature>
<evidence type="ECO:0000256" key="4">
    <source>
        <dbReference type="ARBA" id="ARBA00023163"/>
    </source>
</evidence>
<dbReference type="InterPro" id="IPR012318">
    <property type="entry name" value="HTH_CRP"/>
</dbReference>
<feature type="domain" description="HTH crp-type" evidence="6">
    <location>
        <begin position="151"/>
        <end position="225"/>
    </location>
</feature>
<proteinExistence type="predicted"/>
<dbReference type="InterPro" id="IPR036388">
    <property type="entry name" value="WH-like_DNA-bd_sf"/>
</dbReference>
<dbReference type="SUPFAM" id="SSF51206">
    <property type="entry name" value="cAMP-binding domain-like"/>
    <property type="match status" value="1"/>
</dbReference>
<evidence type="ECO:0000256" key="3">
    <source>
        <dbReference type="ARBA" id="ARBA00023159"/>
    </source>
</evidence>
<dbReference type="Gene3D" id="2.60.120.10">
    <property type="entry name" value="Jelly Rolls"/>
    <property type="match status" value="1"/>
</dbReference>
<evidence type="ECO:0000259" key="6">
    <source>
        <dbReference type="PROSITE" id="PS51063"/>
    </source>
</evidence>
<dbReference type="SMART" id="SM00100">
    <property type="entry name" value="cNMP"/>
    <property type="match status" value="1"/>
</dbReference>
<keyword evidence="8" id="KW-1185">Reference proteome</keyword>
<dbReference type="PROSITE" id="PS51063">
    <property type="entry name" value="HTH_CRP_2"/>
    <property type="match status" value="1"/>
</dbReference>
<gene>
    <name evidence="7" type="ORF">BEP19_11845</name>
</gene>
<protein>
    <recommendedName>
        <fullName evidence="9">Crp/Fnr family transcriptional regulator</fullName>
    </recommendedName>
</protein>
<keyword evidence="3" id="KW-0010">Activator</keyword>
<dbReference type="AlphaFoldDB" id="A0A419SGL1"/>
<sequence length="235" mass="27735">MDNRRFIVQYLHLFPLFKELNRKEQEDLVSRCLYRTVKKTTYLYRQGDQLDRVFFLCQGRVRIYKVDDKGRDLILSIYTRAKTFPYDHFLSDHCHYSTNAVAEEDVEIFTIPIADLEQLLIKYPRMSIALLKIIGNQLNDMQFRLENKMLNTIEEQIVKLLIQLSKDHGITLSTKQILFLTPFQIKDLANMVGLSRETVSRVVTKLISKKLVARDKQGRFILTPAILKERYSIEK</sequence>
<dbReference type="CDD" id="cd00038">
    <property type="entry name" value="CAP_ED"/>
    <property type="match status" value="1"/>
</dbReference>
<evidence type="ECO:0000256" key="1">
    <source>
        <dbReference type="ARBA" id="ARBA00023015"/>
    </source>
</evidence>
<dbReference type="InterPro" id="IPR000595">
    <property type="entry name" value="cNMP-bd_dom"/>
</dbReference>
<comment type="caution">
    <text evidence="7">The sequence shown here is derived from an EMBL/GenBank/DDBJ whole genome shotgun (WGS) entry which is preliminary data.</text>
</comment>
<evidence type="ECO:0000313" key="8">
    <source>
        <dbReference type="Proteomes" id="UP000284219"/>
    </source>
</evidence>
<dbReference type="InterPro" id="IPR014710">
    <property type="entry name" value="RmlC-like_jellyroll"/>
</dbReference>
<dbReference type="GO" id="GO:0005829">
    <property type="term" value="C:cytosol"/>
    <property type="evidence" value="ECO:0007669"/>
    <property type="project" value="TreeGrafter"/>
</dbReference>
<evidence type="ECO:0000313" key="7">
    <source>
        <dbReference type="EMBL" id="RKD22920.1"/>
    </source>
</evidence>
<dbReference type="Pfam" id="PF13545">
    <property type="entry name" value="HTH_Crp_2"/>
    <property type="match status" value="1"/>
</dbReference>
<dbReference type="InterPro" id="IPR018490">
    <property type="entry name" value="cNMP-bd_dom_sf"/>
</dbReference>
<organism evidence="7 8">
    <name type="scientific">Ammoniphilus oxalaticus</name>
    <dbReference type="NCBI Taxonomy" id="66863"/>
    <lineage>
        <taxon>Bacteria</taxon>
        <taxon>Bacillati</taxon>
        <taxon>Bacillota</taxon>
        <taxon>Bacilli</taxon>
        <taxon>Bacillales</taxon>
        <taxon>Paenibacillaceae</taxon>
        <taxon>Aneurinibacillus group</taxon>
        <taxon>Ammoniphilus</taxon>
    </lineage>
</organism>
<dbReference type="Gene3D" id="1.10.10.10">
    <property type="entry name" value="Winged helix-like DNA-binding domain superfamily/Winged helix DNA-binding domain"/>
    <property type="match status" value="1"/>
</dbReference>
<reference evidence="7 8" key="1">
    <citation type="submission" date="2016-08" db="EMBL/GenBank/DDBJ databases">
        <title>Novel Firmicute Genomes.</title>
        <authorList>
            <person name="Poppleton D.I."/>
            <person name="Gribaldo S."/>
        </authorList>
    </citation>
    <scope>NUCLEOTIDE SEQUENCE [LARGE SCALE GENOMIC DNA]</scope>
    <source>
        <strain evidence="7 8">RAOx-1</strain>
    </source>
</reference>
<evidence type="ECO:0000259" key="5">
    <source>
        <dbReference type="PROSITE" id="PS50042"/>
    </source>
</evidence>
<dbReference type="InterPro" id="IPR050397">
    <property type="entry name" value="Env_Response_Regulators"/>
</dbReference>
<evidence type="ECO:0000256" key="2">
    <source>
        <dbReference type="ARBA" id="ARBA00023125"/>
    </source>
</evidence>
<evidence type="ECO:0008006" key="9">
    <source>
        <dbReference type="Google" id="ProtNLM"/>
    </source>
</evidence>
<keyword evidence="1" id="KW-0805">Transcription regulation</keyword>
<dbReference type="Pfam" id="PF00027">
    <property type="entry name" value="cNMP_binding"/>
    <property type="match status" value="1"/>
</dbReference>
<dbReference type="GO" id="GO:0003677">
    <property type="term" value="F:DNA binding"/>
    <property type="evidence" value="ECO:0007669"/>
    <property type="project" value="UniProtKB-KW"/>
</dbReference>
<dbReference type="InterPro" id="IPR036390">
    <property type="entry name" value="WH_DNA-bd_sf"/>
</dbReference>
<dbReference type="SUPFAM" id="SSF46785">
    <property type="entry name" value="Winged helix' DNA-binding domain"/>
    <property type="match status" value="1"/>
</dbReference>
<dbReference type="EMBL" id="MCHY01000009">
    <property type="protein sequence ID" value="RKD22920.1"/>
    <property type="molecule type" value="Genomic_DNA"/>
</dbReference>
<dbReference type="PROSITE" id="PS50042">
    <property type="entry name" value="CNMP_BINDING_3"/>
    <property type="match status" value="1"/>
</dbReference>
<dbReference type="PANTHER" id="PTHR24567:SF26">
    <property type="entry name" value="REGULATORY PROTEIN YEIL"/>
    <property type="match status" value="1"/>
</dbReference>
<dbReference type="GO" id="GO:0003700">
    <property type="term" value="F:DNA-binding transcription factor activity"/>
    <property type="evidence" value="ECO:0007669"/>
    <property type="project" value="TreeGrafter"/>
</dbReference>
<dbReference type="SMART" id="SM00419">
    <property type="entry name" value="HTH_CRP"/>
    <property type="match status" value="1"/>
</dbReference>
<dbReference type="PANTHER" id="PTHR24567">
    <property type="entry name" value="CRP FAMILY TRANSCRIPTIONAL REGULATORY PROTEIN"/>
    <property type="match status" value="1"/>
</dbReference>
<keyword evidence="2" id="KW-0238">DNA-binding</keyword>
<name>A0A419SGL1_9BACL</name>
<dbReference type="RefSeq" id="WP_170145370.1">
    <property type="nucleotide sequence ID" value="NZ_MCHY01000009.1"/>
</dbReference>
<keyword evidence="4" id="KW-0804">Transcription</keyword>